<dbReference type="AlphaFoldDB" id="U5G480"/>
<keyword evidence="1" id="KW-0812">Transmembrane</keyword>
<protein>
    <submittedName>
        <fullName evidence="2">Uncharacterized protein</fullName>
    </submittedName>
</protein>
<gene>
    <name evidence="2" type="ORF">POPTR_009G146600</name>
</gene>
<proteinExistence type="predicted"/>
<reference evidence="2 3" key="1">
    <citation type="journal article" date="2006" name="Science">
        <title>The genome of black cottonwood, Populus trichocarpa (Torr. &amp; Gray).</title>
        <authorList>
            <person name="Tuskan G.A."/>
            <person name="Difazio S."/>
            <person name="Jansson S."/>
            <person name="Bohlmann J."/>
            <person name="Grigoriev I."/>
            <person name="Hellsten U."/>
            <person name="Putnam N."/>
            <person name="Ralph S."/>
            <person name="Rombauts S."/>
            <person name="Salamov A."/>
            <person name="Schein J."/>
            <person name="Sterck L."/>
            <person name="Aerts A."/>
            <person name="Bhalerao R.R."/>
            <person name="Bhalerao R.P."/>
            <person name="Blaudez D."/>
            <person name="Boerjan W."/>
            <person name="Brun A."/>
            <person name="Brunner A."/>
            <person name="Busov V."/>
            <person name="Campbell M."/>
            <person name="Carlson J."/>
            <person name="Chalot M."/>
            <person name="Chapman J."/>
            <person name="Chen G.L."/>
            <person name="Cooper D."/>
            <person name="Coutinho P.M."/>
            <person name="Couturier J."/>
            <person name="Covert S."/>
            <person name="Cronk Q."/>
            <person name="Cunningham R."/>
            <person name="Davis J."/>
            <person name="Degroeve S."/>
            <person name="Dejardin A."/>
            <person name="Depamphilis C."/>
            <person name="Detter J."/>
            <person name="Dirks B."/>
            <person name="Dubchak I."/>
            <person name="Duplessis S."/>
            <person name="Ehlting J."/>
            <person name="Ellis B."/>
            <person name="Gendler K."/>
            <person name="Goodstein D."/>
            <person name="Gribskov M."/>
            <person name="Grimwood J."/>
            <person name="Groover A."/>
            <person name="Gunter L."/>
            <person name="Hamberger B."/>
            <person name="Heinze B."/>
            <person name="Helariutta Y."/>
            <person name="Henrissat B."/>
            <person name="Holligan D."/>
            <person name="Holt R."/>
            <person name="Huang W."/>
            <person name="Islam-Faridi N."/>
            <person name="Jones S."/>
            <person name="Jones-Rhoades M."/>
            <person name="Jorgensen R."/>
            <person name="Joshi C."/>
            <person name="Kangasjarvi J."/>
            <person name="Karlsson J."/>
            <person name="Kelleher C."/>
            <person name="Kirkpatrick R."/>
            <person name="Kirst M."/>
            <person name="Kohler A."/>
            <person name="Kalluri U."/>
            <person name="Larimer F."/>
            <person name="Leebens-Mack J."/>
            <person name="Leple J.C."/>
            <person name="Locascio P."/>
            <person name="Lou Y."/>
            <person name="Lucas S."/>
            <person name="Martin F."/>
            <person name="Montanini B."/>
            <person name="Napoli C."/>
            <person name="Nelson D.R."/>
            <person name="Nelson C."/>
            <person name="Nieminen K."/>
            <person name="Nilsson O."/>
            <person name="Pereda V."/>
            <person name="Peter G."/>
            <person name="Philippe R."/>
            <person name="Pilate G."/>
            <person name="Poliakov A."/>
            <person name="Razumovskaya J."/>
            <person name="Richardson P."/>
            <person name="Rinaldi C."/>
            <person name="Ritland K."/>
            <person name="Rouze P."/>
            <person name="Ryaboy D."/>
            <person name="Schmutz J."/>
            <person name="Schrader J."/>
            <person name="Segerman B."/>
            <person name="Shin H."/>
            <person name="Siddiqui A."/>
            <person name="Sterky F."/>
            <person name="Terry A."/>
            <person name="Tsai C.J."/>
            <person name="Uberbacher E."/>
            <person name="Unneberg P."/>
            <person name="Vahala J."/>
            <person name="Wall K."/>
            <person name="Wessler S."/>
            <person name="Yang G."/>
            <person name="Yin T."/>
            <person name="Douglas C."/>
            <person name="Marra M."/>
            <person name="Sandberg G."/>
            <person name="Van de Peer Y."/>
            <person name="Rokhsar D."/>
        </authorList>
    </citation>
    <scope>NUCLEOTIDE SEQUENCE [LARGE SCALE GENOMIC DNA]</scope>
    <source>
        <strain evidence="3">cv. Nisqually</strain>
    </source>
</reference>
<dbReference type="InParanoid" id="U5G480"/>
<keyword evidence="1" id="KW-1133">Transmembrane helix</keyword>
<keyword evidence="3" id="KW-1185">Reference proteome</keyword>
<name>U5G480_POPTR</name>
<evidence type="ECO:0000256" key="1">
    <source>
        <dbReference type="SAM" id="Phobius"/>
    </source>
</evidence>
<accession>U5G480</accession>
<keyword evidence="1" id="KW-0472">Membrane</keyword>
<organism evidence="2 3">
    <name type="scientific">Populus trichocarpa</name>
    <name type="common">Western balsam poplar</name>
    <name type="synonym">Populus balsamifera subsp. trichocarpa</name>
    <dbReference type="NCBI Taxonomy" id="3694"/>
    <lineage>
        <taxon>Eukaryota</taxon>
        <taxon>Viridiplantae</taxon>
        <taxon>Streptophyta</taxon>
        <taxon>Embryophyta</taxon>
        <taxon>Tracheophyta</taxon>
        <taxon>Spermatophyta</taxon>
        <taxon>Magnoliopsida</taxon>
        <taxon>eudicotyledons</taxon>
        <taxon>Gunneridae</taxon>
        <taxon>Pentapetalae</taxon>
        <taxon>rosids</taxon>
        <taxon>fabids</taxon>
        <taxon>Malpighiales</taxon>
        <taxon>Salicaceae</taxon>
        <taxon>Saliceae</taxon>
        <taxon>Populus</taxon>
    </lineage>
</organism>
<dbReference type="Proteomes" id="UP000006729">
    <property type="component" value="Chromosome 9"/>
</dbReference>
<evidence type="ECO:0000313" key="3">
    <source>
        <dbReference type="Proteomes" id="UP000006729"/>
    </source>
</evidence>
<feature type="transmembrane region" description="Helical" evidence="1">
    <location>
        <begin position="21"/>
        <end position="45"/>
    </location>
</feature>
<dbReference type="EMBL" id="CM009298">
    <property type="protein sequence ID" value="PNT21408.1"/>
    <property type="molecule type" value="Genomic_DNA"/>
</dbReference>
<sequence length="72" mass="8621">MEFHVSFYEELLFLFTRNRKISWISEISILVLAFRYLLLDFWVFFGDRTLVTSGPDFILLLFGPLLKHTISF</sequence>
<evidence type="ECO:0000313" key="2">
    <source>
        <dbReference type="EMBL" id="PNT21408.1"/>
    </source>
</evidence>
<dbReference type="HOGENOM" id="CLU_2726961_0_0_1"/>